<proteinExistence type="predicted"/>
<protein>
    <submittedName>
        <fullName evidence="1">Uncharacterized protein</fullName>
    </submittedName>
</protein>
<sequence length="139" mass="16133">MLAFGHSYNIANQNSYSEKQLRKDTIPIITTIMNPSQLVKSAKNVLSSQTISAKVQFMQKKIVQLHVMAKSNNYTTIQSMPHLDHYKYYIHHLLGQEHKAQIQRDAKIPSVTIQWIDFSLFFLRRVILPGKLRLLARNL</sequence>
<evidence type="ECO:0000313" key="1">
    <source>
        <dbReference type="EMBL" id="MBX42199.1"/>
    </source>
</evidence>
<dbReference type="AlphaFoldDB" id="A0A2P2NIB0"/>
<reference evidence="1" key="1">
    <citation type="submission" date="2018-02" db="EMBL/GenBank/DDBJ databases">
        <title>Rhizophora mucronata_Transcriptome.</title>
        <authorList>
            <person name="Meera S.P."/>
            <person name="Sreeshan A."/>
            <person name="Augustine A."/>
        </authorList>
    </citation>
    <scope>NUCLEOTIDE SEQUENCE</scope>
    <source>
        <tissue evidence="1">Leaf</tissue>
    </source>
</reference>
<organism evidence="1">
    <name type="scientific">Rhizophora mucronata</name>
    <name type="common">Asiatic mangrove</name>
    <dbReference type="NCBI Taxonomy" id="61149"/>
    <lineage>
        <taxon>Eukaryota</taxon>
        <taxon>Viridiplantae</taxon>
        <taxon>Streptophyta</taxon>
        <taxon>Embryophyta</taxon>
        <taxon>Tracheophyta</taxon>
        <taxon>Spermatophyta</taxon>
        <taxon>Magnoliopsida</taxon>
        <taxon>eudicotyledons</taxon>
        <taxon>Gunneridae</taxon>
        <taxon>Pentapetalae</taxon>
        <taxon>rosids</taxon>
        <taxon>fabids</taxon>
        <taxon>Malpighiales</taxon>
        <taxon>Rhizophoraceae</taxon>
        <taxon>Rhizophora</taxon>
    </lineage>
</organism>
<dbReference type="EMBL" id="GGEC01061715">
    <property type="protein sequence ID" value="MBX42199.1"/>
    <property type="molecule type" value="Transcribed_RNA"/>
</dbReference>
<name>A0A2P2NIB0_RHIMU</name>
<accession>A0A2P2NIB0</accession>